<sequence>MVYNWDGKETECYQLYVRERRSVKEVVAYWEQRGFTPSKRAFQTQFKRWGFPGKQSPAYNKTVLIARVKELWEKNATQKDMLDVLQGEGFQISDRELVRLRSRFGWFLRENRGRKKRQESKGMRSVGNESIDQLAAAILAGDGEEASDEDLSEGKERENEGSPPPTRPGDTQPPSSESLDPAEALRRQLRQQQLQAESDEKWRARKRRRRTRGWAGLPADAPGEPPRFPSETTLDESKAYLGLDNSLYAQIRDEFQAICRSESIFKKTVAGPEKWAELLQRLVGESTHLTNIFQEQADTLQQVDALWKPRNDKTLSLDVICQDVTKRLRHLETRMTLPEAKNALNLNPAQTREVKHAFNQILEEDRITSKFEAGGERWHELKQRWVDGSEPLNTAITSHGGGETELAQRLRAIEVLARDVMKRLRAKITRVEKELAGEASKAAHRGPGPGPAPPSAPVQSKSIRSTAAGNSSLRQPAHIGSQPSGHRLGHTAAPQIELDADLQIDPSLLLAASDAILPYPPTLHHPNQTHHSDISCPYNQASTTNSFPTLPAPANTPSPLPIYFRLHPHSVTSLPHKTVWLSILTTPKLEEVRRLAAREHPGSEVVALEGVIGTGGGEGEACVGIDDDAELLAYLGHVAAVARASWGGRGKAVFLVRLGVRG</sequence>
<feature type="domain" description="Tri-helical" evidence="3">
    <location>
        <begin position="340"/>
        <end position="426"/>
    </location>
</feature>
<dbReference type="Pfam" id="PF14420">
    <property type="entry name" value="Clr5"/>
    <property type="match status" value="1"/>
</dbReference>
<reference evidence="5" key="1">
    <citation type="journal article" date="2020" name="Mol. Plant Microbe Interact.">
        <title>Genome Sequence of the Biocontrol Agent Coniothyrium minitans strain Conio (IMI 134523).</title>
        <authorList>
            <person name="Patel D."/>
            <person name="Shittu T.A."/>
            <person name="Baroncelli R."/>
            <person name="Muthumeenakshi S."/>
            <person name="Osborne T.H."/>
            <person name="Janganan T.K."/>
            <person name="Sreenivasaprasad S."/>
        </authorList>
    </citation>
    <scope>NUCLEOTIDE SEQUENCE</scope>
    <source>
        <strain evidence="5">Conio</strain>
    </source>
</reference>
<feature type="region of interest" description="Disordered" evidence="1">
    <location>
        <begin position="435"/>
        <end position="489"/>
    </location>
</feature>
<organism evidence="5 6">
    <name type="scientific">Paraphaeosphaeria minitans</name>
    <dbReference type="NCBI Taxonomy" id="565426"/>
    <lineage>
        <taxon>Eukaryota</taxon>
        <taxon>Fungi</taxon>
        <taxon>Dikarya</taxon>
        <taxon>Ascomycota</taxon>
        <taxon>Pezizomycotina</taxon>
        <taxon>Dothideomycetes</taxon>
        <taxon>Pleosporomycetidae</taxon>
        <taxon>Pleosporales</taxon>
        <taxon>Massarineae</taxon>
        <taxon>Didymosphaeriaceae</taxon>
        <taxon>Paraphaeosphaeria</taxon>
    </lineage>
</organism>
<dbReference type="Pfam" id="PF24962">
    <property type="entry name" value="DUF7767"/>
    <property type="match status" value="1"/>
</dbReference>
<gene>
    <name evidence="5" type="ORF">PMIN01_12633</name>
</gene>
<name>A0A9P6G580_9PLEO</name>
<feature type="region of interest" description="Disordered" evidence="1">
    <location>
        <begin position="142"/>
        <end position="229"/>
    </location>
</feature>
<feature type="compositionally biased region" description="Basic residues" evidence="1">
    <location>
        <begin position="203"/>
        <end position="212"/>
    </location>
</feature>
<accession>A0A9P6G580</accession>
<evidence type="ECO:0000259" key="4">
    <source>
        <dbReference type="Pfam" id="PF24962"/>
    </source>
</evidence>
<dbReference type="Pfam" id="PF24465">
    <property type="entry name" value="Tri-helical"/>
    <property type="match status" value="2"/>
</dbReference>
<dbReference type="InterPro" id="IPR057940">
    <property type="entry name" value="Tri-helical_dom"/>
</dbReference>
<feature type="domain" description="Clr5" evidence="2">
    <location>
        <begin position="1"/>
        <end position="52"/>
    </location>
</feature>
<feature type="compositionally biased region" description="Polar residues" evidence="1">
    <location>
        <begin position="458"/>
        <end position="474"/>
    </location>
</feature>
<dbReference type="Proteomes" id="UP000756921">
    <property type="component" value="Unassembled WGS sequence"/>
</dbReference>
<feature type="domain" description="Tri-helical" evidence="3">
    <location>
        <begin position="237"/>
        <end position="330"/>
    </location>
</feature>
<protein>
    <recommendedName>
        <fullName evidence="7">Clr5 domain-containing protein</fullName>
    </recommendedName>
</protein>
<evidence type="ECO:0000313" key="5">
    <source>
        <dbReference type="EMBL" id="KAF9728943.1"/>
    </source>
</evidence>
<dbReference type="InterPro" id="IPR025676">
    <property type="entry name" value="Clr5_dom"/>
</dbReference>
<dbReference type="PANTHER" id="PTHR38788:SF5">
    <property type="entry name" value="CLR5 DOMAIN-CONTAINING PROTEIN"/>
    <property type="match status" value="1"/>
</dbReference>
<feature type="compositionally biased region" description="Acidic residues" evidence="1">
    <location>
        <begin position="142"/>
        <end position="151"/>
    </location>
</feature>
<dbReference type="InterPro" id="IPR056669">
    <property type="entry name" value="DUF7767"/>
</dbReference>
<keyword evidence="6" id="KW-1185">Reference proteome</keyword>
<comment type="caution">
    <text evidence="5">The sequence shown here is derived from an EMBL/GenBank/DDBJ whole genome shotgun (WGS) entry which is preliminary data.</text>
</comment>
<dbReference type="OrthoDB" id="4115389at2759"/>
<evidence type="ECO:0000256" key="1">
    <source>
        <dbReference type="SAM" id="MobiDB-lite"/>
    </source>
</evidence>
<evidence type="ECO:0000313" key="6">
    <source>
        <dbReference type="Proteomes" id="UP000756921"/>
    </source>
</evidence>
<evidence type="ECO:0000259" key="2">
    <source>
        <dbReference type="Pfam" id="PF14420"/>
    </source>
</evidence>
<proteinExistence type="predicted"/>
<evidence type="ECO:0008006" key="7">
    <source>
        <dbReference type="Google" id="ProtNLM"/>
    </source>
</evidence>
<dbReference type="AlphaFoldDB" id="A0A9P6G580"/>
<feature type="domain" description="DUF7767" evidence="4">
    <location>
        <begin position="557"/>
        <end position="658"/>
    </location>
</feature>
<dbReference type="EMBL" id="WJXW01000017">
    <property type="protein sequence ID" value="KAF9728943.1"/>
    <property type="molecule type" value="Genomic_DNA"/>
</dbReference>
<dbReference type="PANTHER" id="PTHR38788">
    <property type="entry name" value="CLR5 DOMAIN-CONTAINING PROTEIN"/>
    <property type="match status" value="1"/>
</dbReference>
<evidence type="ECO:0000259" key="3">
    <source>
        <dbReference type="Pfam" id="PF24465"/>
    </source>
</evidence>